<dbReference type="OrthoDB" id="2148512at2"/>
<evidence type="ECO:0000313" key="9">
    <source>
        <dbReference type="Proteomes" id="UP000298615"/>
    </source>
</evidence>
<evidence type="ECO:0000313" key="8">
    <source>
        <dbReference type="EMBL" id="QCI87156.1"/>
    </source>
</evidence>
<evidence type="ECO:0000256" key="6">
    <source>
        <dbReference type="ARBA" id="ARBA00022989"/>
    </source>
</evidence>
<evidence type="ECO:0000256" key="7">
    <source>
        <dbReference type="ARBA" id="ARBA00023136"/>
    </source>
</evidence>
<dbReference type="Pfam" id="PF04093">
    <property type="entry name" value="MreD"/>
    <property type="match status" value="1"/>
</dbReference>
<sequence length="170" mass="19685">MKESIVIKIWLPFILLMATLLDAQISNILRLAFDNQYVILSHFMLLGLILASLFFKRGYLMTLSIVLGLIIDSYYYGILGIFTVSLPITVSLAYWIFKYVRPTIASLFLSLVIFITLMDSSSYFIQVIFNLIEGDFIKFIARELGPTLFMNIFFYVLLAYPINKLLHKKR</sequence>
<evidence type="ECO:0000256" key="3">
    <source>
        <dbReference type="ARBA" id="ARBA00022475"/>
    </source>
</evidence>
<dbReference type="Proteomes" id="UP000298615">
    <property type="component" value="Chromosome"/>
</dbReference>
<accession>A0A4D7D089</accession>
<keyword evidence="6" id="KW-1133">Transmembrane helix</keyword>
<comment type="similarity">
    <text evidence="2">Belongs to the MreD family.</text>
</comment>
<keyword evidence="5" id="KW-0133">Cell shape</keyword>
<proteinExistence type="inferred from homology"/>
<protein>
    <submittedName>
        <fullName evidence="8">Rod shape-determining protein MreD</fullName>
    </submittedName>
</protein>
<dbReference type="GO" id="GO:0005886">
    <property type="term" value="C:plasma membrane"/>
    <property type="evidence" value="ECO:0007669"/>
    <property type="project" value="UniProtKB-SubCell"/>
</dbReference>
<dbReference type="NCBIfam" id="TIGR03426">
    <property type="entry name" value="shape_MreD"/>
    <property type="match status" value="1"/>
</dbReference>
<reference evidence="8 9" key="1">
    <citation type="submission" date="2019-04" db="EMBL/GenBank/DDBJ databases">
        <title>Vagococcus sp. nov., isolated from faeces of yaks (Bos grunniens).</title>
        <authorList>
            <person name="Ge Y."/>
        </authorList>
    </citation>
    <scope>NUCLEOTIDE SEQUENCE [LARGE SCALE GENOMIC DNA]</scope>
    <source>
        <strain evidence="8 9">MN-17</strain>
    </source>
</reference>
<keyword evidence="7" id="KW-0472">Membrane</keyword>
<evidence type="ECO:0000256" key="5">
    <source>
        <dbReference type="ARBA" id="ARBA00022960"/>
    </source>
</evidence>
<dbReference type="KEGG" id="vao:FA707_09535"/>
<dbReference type="GO" id="GO:0008360">
    <property type="term" value="P:regulation of cell shape"/>
    <property type="evidence" value="ECO:0007669"/>
    <property type="project" value="UniProtKB-KW"/>
</dbReference>
<keyword evidence="4" id="KW-0812">Transmembrane</keyword>
<dbReference type="RefSeq" id="WP_136953978.1">
    <property type="nucleotide sequence ID" value="NZ_CP039712.1"/>
</dbReference>
<evidence type="ECO:0000256" key="4">
    <source>
        <dbReference type="ARBA" id="ARBA00022692"/>
    </source>
</evidence>
<evidence type="ECO:0000256" key="2">
    <source>
        <dbReference type="ARBA" id="ARBA00007776"/>
    </source>
</evidence>
<keyword evidence="3" id="KW-1003">Cell membrane</keyword>
<keyword evidence="9" id="KW-1185">Reference proteome</keyword>
<comment type="subcellular location">
    <subcellularLocation>
        <location evidence="1">Cell membrane</location>
        <topology evidence="1">Multi-pass membrane protein</topology>
    </subcellularLocation>
</comment>
<gene>
    <name evidence="8" type="primary">mreD</name>
    <name evidence="8" type="ORF">FA707_09535</name>
</gene>
<dbReference type="InterPro" id="IPR007227">
    <property type="entry name" value="Cell_shape_determining_MreD"/>
</dbReference>
<dbReference type="EMBL" id="CP039712">
    <property type="protein sequence ID" value="QCI87156.1"/>
    <property type="molecule type" value="Genomic_DNA"/>
</dbReference>
<dbReference type="AlphaFoldDB" id="A0A4D7D089"/>
<evidence type="ECO:0000256" key="1">
    <source>
        <dbReference type="ARBA" id="ARBA00004651"/>
    </source>
</evidence>
<name>A0A4D7D089_9ENTE</name>
<organism evidence="8 9">
    <name type="scientific">Vagococcus zengguangii</name>
    <dbReference type="NCBI Taxonomy" id="2571750"/>
    <lineage>
        <taxon>Bacteria</taxon>
        <taxon>Bacillati</taxon>
        <taxon>Bacillota</taxon>
        <taxon>Bacilli</taxon>
        <taxon>Lactobacillales</taxon>
        <taxon>Enterococcaceae</taxon>
        <taxon>Vagococcus</taxon>
    </lineage>
</organism>